<evidence type="ECO:0000313" key="3">
    <source>
        <dbReference type="Proteomes" id="UP000034738"/>
    </source>
</evidence>
<dbReference type="EMBL" id="LBUY01000020">
    <property type="protein sequence ID" value="KKQ74731.1"/>
    <property type="molecule type" value="Genomic_DNA"/>
</dbReference>
<dbReference type="Pfam" id="PF01300">
    <property type="entry name" value="Sua5_yciO_yrdC"/>
    <property type="match status" value="1"/>
</dbReference>
<name>A0A0G0NCB0_9BACT</name>
<comment type="caution">
    <text evidence="2">The sequence shown here is derived from an EMBL/GenBank/DDBJ whole genome shotgun (WGS) entry which is preliminary data.</text>
</comment>
<dbReference type="Gene3D" id="3.90.870.10">
    <property type="entry name" value="DHBP synthase"/>
    <property type="match status" value="1"/>
</dbReference>
<feature type="non-terminal residue" evidence="2">
    <location>
        <position position="46"/>
    </location>
</feature>
<dbReference type="SUPFAM" id="SSF55821">
    <property type="entry name" value="YrdC/RibB"/>
    <property type="match status" value="1"/>
</dbReference>
<gene>
    <name evidence="2" type="ORF">US95_C0020G0033</name>
</gene>
<sequence length="46" mass="4903">MQIVLEKDVVVGDVVKVLQNGGLVIYPTETLYGAGVDATNEKAVKK</sequence>
<feature type="domain" description="YrdC-like" evidence="1">
    <location>
        <begin position="16"/>
        <end position="46"/>
    </location>
</feature>
<dbReference type="InterPro" id="IPR006070">
    <property type="entry name" value="Sua5-like_dom"/>
</dbReference>
<protein>
    <recommendedName>
        <fullName evidence="1">YrdC-like domain-containing protein</fullName>
    </recommendedName>
</protein>
<dbReference type="Proteomes" id="UP000034738">
    <property type="component" value="Unassembled WGS sequence"/>
</dbReference>
<dbReference type="InterPro" id="IPR017945">
    <property type="entry name" value="DHBP_synth_RibB-like_a/b_dom"/>
</dbReference>
<evidence type="ECO:0000313" key="2">
    <source>
        <dbReference type="EMBL" id="KKQ74731.1"/>
    </source>
</evidence>
<organism evidence="2 3">
    <name type="scientific">Candidatus Woesebacteria bacterium GW2011_GWB1_38_5</name>
    <dbReference type="NCBI Taxonomy" id="1618568"/>
    <lineage>
        <taxon>Bacteria</taxon>
        <taxon>Candidatus Woeseibacteriota</taxon>
    </lineage>
</organism>
<dbReference type="AlphaFoldDB" id="A0A0G0NCB0"/>
<evidence type="ECO:0000259" key="1">
    <source>
        <dbReference type="Pfam" id="PF01300"/>
    </source>
</evidence>
<accession>A0A0G0NCB0</accession>
<reference evidence="2 3" key="1">
    <citation type="journal article" date="2015" name="Nature">
        <title>rRNA introns, odd ribosomes, and small enigmatic genomes across a large radiation of phyla.</title>
        <authorList>
            <person name="Brown C.T."/>
            <person name="Hug L.A."/>
            <person name="Thomas B.C."/>
            <person name="Sharon I."/>
            <person name="Castelle C.J."/>
            <person name="Singh A."/>
            <person name="Wilkins M.J."/>
            <person name="Williams K.H."/>
            <person name="Banfield J.F."/>
        </authorList>
    </citation>
    <scope>NUCLEOTIDE SEQUENCE [LARGE SCALE GENOMIC DNA]</scope>
</reference>
<proteinExistence type="predicted"/>
<dbReference type="GO" id="GO:0003725">
    <property type="term" value="F:double-stranded RNA binding"/>
    <property type="evidence" value="ECO:0007669"/>
    <property type="project" value="InterPro"/>
</dbReference>